<dbReference type="SMART" id="SM00849">
    <property type="entry name" value="Lactamase_B"/>
    <property type="match status" value="1"/>
</dbReference>
<dbReference type="RefSeq" id="WP_085171765.1">
    <property type="nucleotide sequence ID" value="NZ_LQPC01000004.1"/>
</dbReference>
<dbReference type="CDD" id="cd07739">
    <property type="entry name" value="metallo-hydrolase-like_MBL-fold"/>
    <property type="match status" value="1"/>
</dbReference>
<dbReference type="SUPFAM" id="SSF56281">
    <property type="entry name" value="Metallo-hydrolase/oxidoreductase"/>
    <property type="match status" value="1"/>
</dbReference>
<dbReference type="Gene3D" id="3.60.15.10">
    <property type="entry name" value="Ribonuclease Z/Hydroxyacylglutathione hydrolase-like"/>
    <property type="match status" value="1"/>
</dbReference>
<protein>
    <recommendedName>
        <fullName evidence="1">Metallo-beta-lactamase domain-containing protein</fullName>
    </recommendedName>
</protein>
<name>A0A1X1X226_MYCIR</name>
<accession>A0A1X1X226</accession>
<dbReference type="InterPro" id="IPR050855">
    <property type="entry name" value="NDM-1-like"/>
</dbReference>
<dbReference type="AlphaFoldDB" id="A0A1X1X226"/>
<dbReference type="InterPro" id="IPR001279">
    <property type="entry name" value="Metallo-B-lactamas"/>
</dbReference>
<evidence type="ECO:0000313" key="3">
    <source>
        <dbReference type="Proteomes" id="UP000193622"/>
    </source>
</evidence>
<organism evidence="2 3">
    <name type="scientific">Mycolicibacterium iranicum</name>
    <name type="common">Mycobacterium iranicum</name>
    <dbReference type="NCBI Taxonomy" id="912594"/>
    <lineage>
        <taxon>Bacteria</taxon>
        <taxon>Bacillati</taxon>
        <taxon>Actinomycetota</taxon>
        <taxon>Actinomycetes</taxon>
        <taxon>Mycobacteriales</taxon>
        <taxon>Mycobacteriaceae</taxon>
        <taxon>Mycolicibacterium</taxon>
    </lineage>
</organism>
<gene>
    <name evidence="2" type="ORF">AWC12_01910</name>
</gene>
<feature type="domain" description="Metallo-beta-lactamase" evidence="1">
    <location>
        <begin position="34"/>
        <end position="221"/>
    </location>
</feature>
<dbReference type="PANTHER" id="PTHR42951:SF14">
    <property type="entry name" value="METALLO-BETA-LACTAMASE SUPERFAMILY PROTEIN"/>
    <property type="match status" value="1"/>
</dbReference>
<proteinExistence type="predicted"/>
<dbReference type="PANTHER" id="PTHR42951">
    <property type="entry name" value="METALLO-BETA-LACTAMASE DOMAIN-CONTAINING"/>
    <property type="match status" value="1"/>
</dbReference>
<sequence length="283" mass="31311">MGNALTLRTFTAPQRRLEPPLDIAAMEEGWTWPPTSVTLIAGEREAVLVDTLPTLVDSHELADWIETTDTVLTTIFVTHAHLDHYLGAATLLERFPSARFVATEATVRQIEHEMRSGDERATYAAMFVDELVSTVIVPEILAADRIELEGHDLLVVATGQSDHVDSSYLHLPELDAVIVGDIAYNDVHCALMGSDQKKRRQWIGTLEEVRTRHPKIVVAAHRREGAPDDGRVLSDTIAYLEQAYRLLAENPGADEFVEQMLKLNPTRLNVSTLLYGAAALGLS</sequence>
<evidence type="ECO:0000313" key="2">
    <source>
        <dbReference type="EMBL" id="ORV92839.1"/>
    </source>
</evidence>
<dbReference type="Proteomes" id="UP000193622">
    <property type="component" value="Unassembled WGS sequence"/>
</dbReference>
<comment type="caution">
    <text evidence="2">The sequence shown here is derived from an EMBL/GenBank/DDBJ whole genome shotgun (WGS) entry which is preliminary data.</text>
</comment>
<dbReference type="InterPro" id="IPR036866">
    <property type="entry name" value="RibonucZ/Hydroxyglut_hydro"/>
</dbReference>
<evidence type="ECO:0000259" key="1">
    <source>
        <dbReference type="SMART" id="SM00849"/>
    </source>
</evidence>
<dbReference type="Pfam" id="PF00753">
    <property type="entry name" value="Lactamase_B"/>
    <property type="match status" value="1"/>
</dbReference>
<reference evidence="2 3" key="1">
    <citation type="submission" date="2016-01" db="EMBL/GenBank/DDBJ databases">
        <title>The new phylogeny of the genus Mycobacterium.</title>
        <authorList>
            <person name="Tarcisio F."/>
            <person name="Conor M."/>
            <person name="Antonella G."/>
            <person name="Elisabetta G."/>
            <person name="Giulia F.S."/>
            <person name="Sara T."/>
            <person name="Anna F."/>
            <person name="Clotilde B."/>
            <person name="Roberto B."/>
            <person name="Veronica D.S."/>
            <person name="Fabio R."/>
            <person name="Monica P."/>
            <person name="Olivier J."/>
            <person name="Enrico T."/>
            <person name="Nicola S."/>
        </authorList>
    </citation>
    <scope>NUCLEOTIDE SEQUENCE [LARGE SCALE GENOMIC DNA]</scope>
    <source>
        <strain evidence="2 3">DSM 45541</strain>
    </source>
</reference>
<dbReference type="EMBL" id="LQPC01000004">
    <property type="protein sequence ID" value="ORV92839.1"/>
    <property type="molecule type" value="Genomic_DNA"/>
</dbReference>